<name>M3G8U8_9LEPT</name>
<sequence length="75" mass="9400">MIPAKIRDPQTCIQSRLFFHSIRGDKWKMIRYVKMAFSLGKTVDEFEKDRDFDRFRRDEDFIRILRIYRNFYSRE</sequence>
<comment type="caution">
    <text evidence="1">The sequence shown here is derived from an EMBL/GenBank/DDBJ whole genome shotgun (WGS) entry which is preliminary data.</text>
</comment>
<evidence type="ECO:0000313" key="1">
    <source>
        <dbReference type="EMBL" id="EMF82419.1"/>
    </source>
</evidence>
<organism evidence="1 2">
    <name type="scientific">Leptospira weilii serovar Topaz str. LT2116</name>
    <dbReference type="NCBI Taxonomy" id="1088540"/>
    <lineage>
        <taxon>Bacteria</taxon>
        <taxon>Pseudomonadati</taxon>
        <taxon>Spirochaetota</taxon>
        <taxon>Spirochaetia</taxon>
        <taxon>Leptospirales</taxon>
        <taxon>Leptospiraceae</taxon>
        <taxon>Leptospira</taxon>
    </lineage>
</organism>
<dbReference type="AlphaFoldDB" id="M3G8U8"/>
<proteinExistence type="predicted"/>
<protein>
    <submittedName>
        <fullName evidence="1">Uncharacterized protein</fullName>
    </submittedName>
</protein>
<dbReference type="Proteomes" id="UP000011770">
    <property type="component" value="Unassembled WGS sequence"/>
</dbReference>
<dbReference type="EMBL" id="AHOR02000023">
    <property type="protein sequence ID" value="EMF82419.1"/>
    <property type="molecule type" value="Genomic_DNA"/>
</dbReference>
<evidence type="ECO:0000313" key="2">
    <source>
        <dbReference type="Proteomes" id="UP000011770"/>
    </source>
</evidence>
<gene>
    <name evidence="1" type="ORF">LEP1GSC188_4770</name>
</gene>
<dbReference type="NCBIfam" id="NF047558">
    <property type="entry name" value="TPR_END_plus"/>
    <property type="match status" value="1"/>
</dbReference>
<reference evidence="1 2" key="1">
    <citation type="submission" date="2013-01" db="EMBL/GenBank/DDBJ databases">
        <authorList>
            <person name="Harkins D.M."/>
            <person name="Durkin A.S."/>
            <person name="Brinkac L.M."/>
            <person name="Haft D.H."/>
            <person name="Selengut J.D."/>
            <person name="Sanka R."/>
            <person name="DePew J."/>
            <person name="Purushe J."/>
            <person name="Tulsiani S.M."/>
            <person name="Graham G.C."/>
            <person name="Burns M.-A."/>
            <person name="Dohnt M.F."/>
            <person name="Smythe L.D."/>
            <person name="McKay D.B."/>
            <person name="Craig S.B."/>
            <person name="Vinetz J.M."/>
            <person name="Sutton G.G."/>
            <person name="Nierman W.C."/>
            <person name="Fouts D.E."/>
        </authorList>
    </citation>
    <scope>NUCLEOTIDE SEQUENCE [LARGE SCALE GENOMIC DNA]</scope>
    <source>
        <strain evidence="1 2">LT2116</strain>
    </source>
</reference>
<accession>M3G8U8</accession>